<reference evidence="2" key="1">
    <citation type="journal article" date="2020" name="Nature">
        <title>Giant virus diversity and host interactions through global metagenomics.</title>
        <authorList>
            <person name="Schulz F."/>
            <person name="Roux S."/>
            <person name="Paez-Espino D."/>
            <person name="Jungbluth S."/>
            <person name="Walsh D.A."/>
            <person name="Denef V.J."/>
            <person name="McMahon K.D."/>
            <person name="Konstantinidis K.T."/>
            <person name="Eloe-Fadrosh E.A."/>
            <person name="Kyrpides N.C."/>
            <person name="Woyke T."/>
        </authorList>
    </citation>
    <scope>NUCLEOTIDE SEQUENCE</scope>
    <source>
        <strain evidence="2">GVMAG-M-3300027833-11</strain>
    </source>
</reference>
<proteinExistence type="predicted"/>
<evidence type="ECO:0000313" key="2">
    <source>
        <dbReference type="EMBL" id="QHU30134.1"/>
    </source>
</evidence>
<sequence length="266" mass="29284">MPKQTRRKGYGKNRMHKYRGGGWFDSMKEKANQLKDDAIQKSKDMGLHDKAAAAHQAAMDHANTAKQMVGTAHSKAMEKGAEIHSQMKPHLDVASGHANDALMHAQSKNMDGFKSSMSNFAGSMTKAGSTGGNHIMNNTKVGDATLADHASAMSSKVSSSASDLHGKAMGWLSSLTAKKPAVSSVPGGEAAAPFQGGRRRRSRKARKSRKHPKKGKRSRTMKGRKDFTTKKGNKYYNRRGHRQTKNAKGKKKRPYKSRKVRRSRKR</sequence>
<feature type="compositionally biased region" description="Basic residues" evidence="1">
    <location>
        <begin position="231"/>
        <end position="266"/>
    </location>
</feature>
<evidence type="ECO:0000256" key="1">
    <source>
        <dbReference type="SAM" id="MobiDB-lite"/>
    </source>
</evidence>
<dbReference type="EMBL" id="MN740503">
    <property type="protein sequence ID" value="QHU30134.1"/>
    <property type="molecule type" value="Genomic_DNA"/>
</dbReference>
<dbReference type="AlphaFoldDB" id="A0A6C0LKR6"/>
<organism evidence="2">
    <name type="scientific">viral metagenome</name>
    <dbReference type="NCBI Taxonomy" id="1070528"/>
    <lineage>
        <taxon>unclassified sequences</taxon>
        <taxon>metagenomes</taxon>
        <taxon>organismal metagenomes</taxon>
    </lineage>
</organism>
<feature type="compositionally biased region" description="Basic residues" evidence="1">
    <location>
        <begin position="197"/>
        <end position="222"/>
    </location>
</feature>
<protein>
    <submittedName>
        <fullName evidence="2">Uncharacterized protein</fullName>
    </submittedName>
</protein>
<feature type="region of interest" description="Disordered" evidence="1">
    <location>
        <begin position="1"/>
        <end position="23"/>
    </location>
</feature>
<feature type="compositionally biased region" description="Basic residues" evidence="1">
    <location>
        <begin position="1"/>
        <end position="19"/>
    </location>
</feature>
<accession>A0A6C0LKR6</accession>
<feature type="region of interest" description="Disordered" evidence="1">
    <location>
        <begin position="178"/>
        <end position="266"/>
    </location>
</feature>
<name>A0A6C0LKR6_9ZZZZ</name>